<dbReference type="EMBL" id="CP002580">
    <property type="protein sequence ID" value="AJK45929.1"/>
    <property type="molecule type" value="Genomic_DNA"/>
</dbReference>
<feature type="chain" id="PRO_5007227715" evidence="2">
    <location>
        <begin position="37"/>
        <end position="474"/>
    </location>
</feature>
<dbReference type="InterPro" id="IPR052932">
    <property type="entry name" value="OprB_Porin"/>
</dbReference>
<dbReference type="Proteomes" id="UP000031838">
    <property type="component" value="Chromosome 1"/>
</dbReference>
<feature type="signal peptide" evidence="2">
    <location>
        <begin position="1"/>
        <end position="36"/>
    </location>
</feature>
<evidence type="ECO:0000256" key="1">
    <source>
        <dbReference type="ARBA" id="ARBA00008769"/>
    </source>
</evidence>
<dbReference type="Gene3D" id="2.40.160.180">
    <property type="entry name" value="Carbohydrate-selective porin OprB"/>
    <property type="match status" value="1"/>
</dbReference>
<organism evidence="3 4">
    <name type="scientific">Burkholderia plantarii</name>
    <dbReference type="NCBI Taxonomy" id="41899"/>
    <lineage>
        <taxon>Bacteria</taxon>
        <taxon>Pseudomonadati</taxon>
        <taxon>Pseudomonadota</taxon>
        <taxon>Betaproteobacteria</taxon>
        <taxon>Burkholderiales</taxon>
        <taxon>Burkholderiaceae</taxon>
        <taxon>Burkholderia</taxon>
    </lineage>
</organism>
<evidence type="ECO:0000313" key="4">
    <source>
        <dbReference type="Proteomes" id="UP000031838"/>
    </source>
</evidence>
<dbReference type="GO" id="GO:0015288">
    <property type="term" value="F:porin activity"/>
    <property type="evidence" value="ECO:0007669"/>
    <property type="project" value="InterPro"/>
</dbReference>
<protein>
    <submittedName>
        <fullName evidence="3">Carbohydrate porin, OprB family protein</fullName>
    </submittedName>
</protein>
<dbReference type="InterPro" id="IPR038673">
    <property type="entry name" value="OprB_sf"/>
</dbReference>
<sequence length="474" mass="50092">MHNPPAMKKMNLFLRKRDAAALGALLALLVSRGACAAGTEADAAPTDLMQRATLFGDFGGIRPWLADHGVDLGLQESSEYFRNFTGGTRRGGEYSGTTQLTIGVDTRKAFGLPGGTFNVSGLQIHGRSLSMHDLGLMQNAGGLEADSGTRLWELWYRQSLFDGAFDVKIGQQSLDQEFMVSDTGAVFVNAAFGWPGLPSVDMPAGGPAYPLSSLGVRFRLAPSPHWTFLAGAFDDNPAGPGDGDPQRLNAHGTTFNLHGGTLLIGEAQYALNPDDGAAGHSPAGLPGTYKVGFWYDTGRFDDLRDGADGVPLSDPASGGTARSHHGNYGLYAIADQTVWRAAGGPRALSVFAEVMGAPDDRNVVGIGVNAGLALKAPFAGRDDDVAGIAVGYSQIGSHARALDRDTAATTPGYPRRSAETVVEATYQYQVAPWWQLQGDLQYVFRPSGGIPNPLDPGRRIGNEVIAGVKTVLQF</sequence>
<dbReference type="AlphaFoldDB" id="A0A0B6RUV2"/>
<dbReference type="Pfam" id="PF04966">
    <property type="entry name" value="OprB"/>
    <property type="match status" value="1"/>
</dbReference>
<dbReference type="HOGENOM" id="CLU_029684_3_0_4"/>
<reference evidence="3 4" key="2">
    <citation type="journal article" date="2016" name="Appl. Microbiol. Biotechnol.">
        <title>Mutations improving production and secretion of extracellular lipase by Burkholderia glumae PG1.</title>
        <authorList>
            <person name="Knapp A."/>
            <person name="Voget S."/>
            <person name="Gao R."/>
            <person name="Zaburannyi N."/>
            <person name="Krysciak D."/>
            <person name="Breuer M."/>
            <person name="Hauer B."/>
            <person name="Streit W.R."/>
            <person name="Muller R."/>
            <person name="Daniel R."/>
            <person name="Jaeger K.E."/>
        </authorList>
    </citation>
    <scope>NUCLEOTIDE SEQUENCE [LARGE SCALE GENOMIC DNA]</scope>
    <source>
        <strain evidence="3 4">PG1</strain>
    </source>
</reference>
<comment type="similarity">
    <text evidence="1 2">Belongs to the OprB family.</text>
</comment>
<accession>A0A0B6RUV2</accession>
<name>A0A0B6RUV2_BURPL</name>
<dbReference type="PANTHER" id="PTHR37944:SF1">
    <property type="entry name" value="PORIN B"/>
    <property type="match status" value="1"/>
</dbReference>
<dbReference type="GO" id="GO:0016020">
    <property type="term" value="C:membrane"/>
    <property type="evidence" value="ECO:0007669"/>
    <property type="project" value="InterPro"/>
</dbReference>
<keyword evidence="4" id="KW-1185">Reference proteome</keyword>
<proteinExistence type="inferred from homology"/>
<reference evidence="4" key="1">
    <citation type="submission" date="2011-03" db="EMBL/GenBank/DDBJ databases">
        <authorList>
            <person name="Voget S."/>
            <person name="Streit W.R."/>
            <person name="Jaeger K.E."/>
            <person name="Daniel R."/>
        </authorList>
    </citation>
    <scope>NUCLEOTIDE SEQUENCE [LARGE SCALE GENOMIC DNA]</scope>
    <source>
        <strain evidence="4">PG1</strain>
    </source>
</reference>
<evidence type="ECO:0000256" key="2">
    <source>
        <dbReference type="RuleBase" id="RU363072"/>
    </source>
</evidence>
<dbReference type="GO" id="GO:0008643">
    <property type="term" value="P:carbohydrate transport"/>
    <property type="evidence" value="ECO:0007669"/>
    <property type="project" value="InterPro"/>
</dbReference>
<evidence type="ECO:0000313" key="3">
    <source>
        <dbReference type="EMBL" id="AJK45929.1"/>
    </source>
</evidence>
<gene>
    <name evidence="3" type="ORF">BGL_1c14130</name>
</gene>
<keyword evidence="2" id="KW-0732">Signal</keyword>
<dbReference type="InterPro" id="IPR007049">
    <property type="entry name" value="Carb-sel_porin_OprB"/>
</dbReference>
<dbReference type="KEGG" id="bgp:BGL_1c14130"/>
<dbReference type="PANTHER" id="PTHR37944">
    <property type="entry name" value="PORIN B"/>
    <property type="match status" value="1"/>
</dbReference>